<proteinExistence type="predicted"/>
<comment type="caution">
    <text evidence="1">The sequence shown here is derived from an EMBL/GenBank/DDBJ whole genome shotgun (WGS) entry which is preliminary data.</text>
</comment>
<gene>
    <name evidence="1" type="ORF">L1987_33074</name>
</gene>
<reference evidence="1 2" key="2">
    <citation type="journal article" date="2022" name="Mol. Ecol. Resour.">
        <title>The genomes of chicory, endive, great burdock and yacon provide insights into Asteraceae paleo-polyploidization history and plant inulin production.</title>
        <authorList>
            <person name="Fan W."/>
            <person name="Wang S."/>
            <person name="Wang H."/>
            <person name="Wang A."/>
            <person name="Jiang F."/>
            <person name="Liu H."/>
            <person name="Zhao H."/>
            <person name="Xu D."/>
            <person name="Zhang Y."/>
        </authorList>
    </citation>
    <scope>NUCLEOTIDE SEQUENCE [LARGE SCALE GENOMIC DNA]</scope>
    <source>
        <strain evidence="2">cv. Yunnan</strain>
        <tissue evidence="1">Leaves</tissue>
    </source>
</reference>
<reference evidence="2" key="1">
    <citation type="journal article" date="2022" name="Mol. Ecol. Resour.">
        <title>The genomes of chicory, endive, great burdock and yacon provide insights into Asteraceae palaeo-polyploidization history and plant inulin production.</title>
        <authorList>
            <person name="Fan W."/>
            <person name="Wang S."/>
            <person name="Wang H."/>
            <person name="Wang A."/>
            <person name="Jiang F."/>
            <person name="Liu H."/>
            <person name="Zhao H."/>
            <person name="Xu D."/>
            <person name="Zhang Y."/>
        </authorList>
    </citation>
    <scope>NUCLEOTIDE SEQUENCE [LARGE SCALE GENOMIC DNA]</scope>
    <source>
        <strain evidence="2">cv. Yunnan</strain>
    </source>
</reference>
<dbReference type="EMBL" id="CM042028">
    <property type="protein sequence ID" value="KAI3797811.1"/>
    <property type="molecule type" value="Genomic_DNA"/>
</dbReference>
<sequence>MLKRSALVSESLLDQKSQNRRSCDHQITLFSSLSVSSNQLARVITFNFWIIHQDQVPGCISDVFHHRFLMRVS</sequence>
<protein>
    <submittedName>
        <fullName evidence="1">Uncharacterized protein</fullName>
    </submittedName>
</protein>
<dbReference type="Proteomes" id="UP001056120">
    <property type="component" value="Linkage Group LG11"/>
</dbReference>
<evidence type="ECO:0000313" key="1">
    <source>
        <dbReference type="EMBL" id="KAI3797811.1"/>
    </source>
</evidence>
<evidence type="ECO:0000313" key="2">
    <source>
        <dbReference type="Proteomes" id="UP001056120"/>
    </source>
</evidence>
<name>A0ACB9HQQ8_9ASTR</name>
<keyword evidence="2" id="KW-1185">Reference proteome</keyword>
<accession>A0ACB9HQQ8</accession>
<organism evidence="1 2">
    <name type="scientific">Smallanthus sonchifolius</name>
    <dbReference type="NCBI Taxonomy" id="185202"/>
    <lineage>
        <taxon>Eukaryota</taxon>
        <taxon>Viridiplantae</taxon>
        <taxon>Streptophyta</taxon>
        <taxon>Embryophyta</taxon>
        <taxon>Tracheophyta</taxon>
        <taxon>Spermatophyta</taxon>
        <taxon>Magnoliopsida</taxon>
        <taxon>eudicotyledons</taxon>
        <taxon>Gunneridae</taxon>
        <taxon>Pentapetalae</taxon>
        <taxon>asterids</taxon>
        <taxon>campanulids</taxon>
        <taxon>Asterales</taxon>
        <taxon>Asteraceae</taxon>
        <taxon>Asteroideae</taxon>
        <taxon>Heliantheae alliance</taxon>
        <taxon>Millerieae</taxon>
        <taxon>Smallanthus</taxon>
    </lineage>
</organism>